<gene>
    <name evidence="2" type="ORF">EC9_37540</name>
</gene>
<proteinExistence type="predicted"/>
<accession>A0A517M3X2</accession>
<name>A0A517M3X2_9BACT</name>
<organism evidence="2 3">
    <name type="scientific">Rosistilla ulvae</name>
    <dbReference type="NCBI Taxonomy" id="1930277"/>
    <lineage>
        <taxon>Bacteria</taxon>
        <taxon>Pseudomonadati</taxon>
        <taxon>Planctomycetota</taxon>
        <taxon>Planctomycetia</taxon>
        <taxon>Pirellulales</taxon>
        <taxon>Pirellulaceae</taxon>
        <taxon>Rosistilla</taxon>
    </lineage>
</organism>
<protein>
    <submittedName>
        <fullName evidence="2">RES domain protein</fullName>
    </submittedName>
</protein>
<sequence>MDQDSIQRLAKFAHAFAAPIYRSVSIRHSRSKDILSGEGSFRFGGRWNPPGLRATYGALTPEVAMAETLAAARYHGLAAHTVMPRIFVAIHVQLSFVLDLTAANVQAAGRFRSSRFTHVDWRADVDKGRMPATQAIGSAAAAIGLEAILVPSAAATKGRNLVVFVDNLVGSSLVEVLSANDLEL</sequence>
<evidence type="ECO:0000313" key="3">
    <source>
        <dbReference type="Proteomes" id="UP000319557"/>
    </source>
</evidence>
<dbReference type="SMART" id="SM00953">
    <property type="entry name" value="RES"/>
    <property type="match status" value="1"/>
</dbReference>
<evidence type="ECO:0000313" key="2">
    <source>
        <dbReference type="EMBL" id="QDS89554.1"/>
    </source>
</evidence>
<reference evidence="2 3" key="1">
    <citation type="submission" date="2019-02" db="EMBL/GenBank/DDBJ databases">
        <title>Deep-cultivation of Planctomycetes and their phenomic and genomic characterization uncovers novel biology.</title>
        <authorList>
            <person name="Wiegand S."/>
            <person name="Jogler M."/>
            <person name="Boedeker C."/>
            <person name="Pinto D."/>
            <person name="Vollmers J."/>
            <person name="Rivas-Marin E."/>
            <person name="Kohn T."/>
            <person name="Peeters S.H."/>
            <person name="Heuer A."/>
            <person name="Rast P."/>
            <person name="Oberbeckmann S."/>
            <person name="Bunk B."/>
            <person name="Jeske O."/>
            <person name="Meyerdierks A."/>
            <person name="Storesund J.E."/>
            <person name="Kallscheuer N."/>
            <person name="Luecker S."/>
            <person name="Lage O.M."/>
            <person name="Pohl T."/>
            <person name="Merkel B.J."/>
            <person name="Hornburger P."/>
            <person name="Mueller R.-W."/>
            <person name="Bruemmer F."/>
            <person name="Labrenz M."/>
            <person name="Spormann A.M."/>
            <person name="Op den Camp H."/>
            <person name="Overmann J."/>
            <person name="Amann R."/>
            <person name="Jetten M.S.M."/>
            <person name="Mascher T."/>
            <person name="Medema M.H."/>
            <person name="Devos D.P."/>
            <person name="Kaster A.-K."/>
            <person name="Ovreas L."/>
            <person name="Rohde M."/>
            <person name="Galperin M.Y."/>
            <person name="Jogler C."/>
        </authorList>
    </citation>
    <scope>NUCLEOTIDE SEQUENCE [LARGE SCALE GENOMIC DNA]</scope>
    <source>
        <strain evidence="2 3">EC9</strain>
    </source>
</reference>
<feature type="domain" description="RES" evidence="1">
    <location>
        <begin position="34"/>
        <end position="175"/>
    </location>
</feature>
<evidence type="ECO:0000259" key="1">
    <source>
        <dbReference type="SMART" id="SM00953"/>
    </source>
</evidence>
<keyword evidence="3" id="KW-1185">Reference proteome</keyword>
<dbReference type="Pfam" id="PF08808">
    <property type="entry name" value="RES"/>
    <property type="match status" value="1"/>
</dbReference>
<dbReference type="Proteomes" id="UP000319557">
    <property type="component" value="Chromosome"/>
</dbReference>
<dbReference type="OrthoDB" id="282294at2"/>
<dbReference type="KEGG" id="ruv:EC9_37540"/>
<dbReference type="RefSeq" id="WP_145347338.1">
    <property type="nucleotide sequence ID" value="NZ_CP036261.1"/>
</dbReference>
<dbReference type="EMBL" id="CP036261">
    <property type="protein sequence ID" value="QDS89554.1"/>
    <property type="molecule type" value="Genomic_DNA"/>
</dbReference>
<dbReference type="AlphaFoldDB" id="A0A517M3X2"/>
<dbReference type="InterPro" id="IPR014914">
    <property type="entry name" value="RES_dom"/>
</dbReference>